<gene>
    <name evidence="12" type="ORF">ACFQS8_10035</name>
</gene>
<dbReference type="EMBL" id="JBHTBR010000005">
    <property type="protein sequence ID" value="MFC7291954.1"/>
    <property type="molecule type" value="Genomic_DNA"/>
</dbReference>
<feature type="transmembrane region" description="Helical" evidence="10">
    <location>
        <begin position="313"/>
        <end position="335"/>
    </location>
</feature>
<feature type="domain" description="RCK N-terminal" evidence="11">
    <location>
        <begin position="419"/>
        <end position="536"/>
    </location>
</feature>
<feature type="transmembrane region" description="Helical" evidence="10">
    <location>
        <begin position="70"/>
        <end position="90"/>
    </location>
</feature>
<evidence type="ECO:0000256" key="5">
    <source>
        <dbReference type="ARBA" id="ARBA00022692"/>
    </source>
</evidence>
<proteinExistence type="predicted"/>
<keyword evidence="6" id="KW-0630">Potassium</keyword>
<feature type="transmembrane region" description="Helical" evidence="10">
    <location>
        <begin position="163"/>
        <end position="185"/>
    </location>
</feature>
<keyword evidence="4" id="KW-0633">Potassium transport</keyword>
<keyword evidence="3" id="KW-0050">Antiport</keyword>
<organism evidence="12 13">
    <name type="scientific">Hirschia litorea</name>
    <dbReference type="NCBI Taxonomy" id="1199156"/>
    <lineage>
        <taxon>Bacteria</taxon>
        <taxon>Pseudomonadati</taxon>
        <taxon>Pseudomonadota</taxon>
        <taxon>Alphaproteobacteria</taxon>
        <taxon>Hyphomonadales</taxon>
        <taxon>Hyphomonadaceae</taxon>
        <taxon>Hirschia</taxon>
    </lineage>
</organism>
<evidence type="ECO:0000256" key="2">
    <source>
        <dbReference type="ARBA" id="ARBA00022448"/>
    </source>
</evidence>
<evidence type="ECO:0000256" key="7">
    <source>
        <dbReference type="ARBA" id="ARBA00022989"/>
    </source>
</evidence>
<feature type="transmembrane region" description="Helical" evidence="10">
    <location>
        <begin position="13"/>
        <end position="30"/>
    </location>
</feature>
<comment type="caution">
    <text evidence="12">The sequence shown here is derived from an EMBL/GenBank/DDBJ whole genome shotgun (WGS) entry which is preliminary data.</text>
</comment>
<keyword evidence="5 10" id="KW-0812">Transmembrane</keyword>
<evidence type="ECO:0000313" key="12">
    <source>
        <dbReference type="EMBL" id="MFC7291954.1"/>
    </source>
</evidence>
<dbReference type="InterPro" id="IPR038770">
    <property type="entry name" value="Na+/solute_symporter_sf"/>
</dbReference>
<feature type="transmembrane region" description="Helical" evidence="10">
    <location>
        <begin position="102"/>
        <end position="124"/>
    </location>
</feature>
<evidence type="ECO:0000256" key="3">
    <source>
        <dbReference type="ARBA" id="ARBA00022449"/>
    </source>
</evidence>
<evidence type="ECO:0000313" key="13">
    <source>
        <dbReference type="Proteomes" id="UP001596492"/>
    </source>
</evidence>
<evidence type="ECO:0000256" key="1">
    <source>
        <dbReference type="ARBA" id="ARBA00004141"/>
    </source>
</evidence>
<evidence type="ECO:0000259" key="11">
    <source>
        <dbReference type="PROSITE" id="PS51201"/>
    </source>
</evidence>
<dbReference type="Gene3D" id="3.40.50.720">
    <property type="entry name" value="NAD(P)-binding Rossmann-like Domain"/>
    <property type="match status" value="1"/>
</dbReference>
<dbReference type="RefSeq" id="WP_382167195.1">
    <property type="nucleotide sequence ID" value="NZ_JBHTBR010000005.1"/>
</dbReference>
<feature type="transmembrane region" description="Helical" evidence="10">
    <location>
        <begin position="347"/>
        <end position="368"/>
    </location>
</feature>
<dbReference type="Gene3D" id="1.20.1530.20">
    <property type="match status" value="1"/>
</dbReference>
<dbReference type="InterPro" id="IPR006153">
    <property type="entry name" value="Cation/H_exchanger_TM"/>
</dbReference>
<dbReference type="PROSITE" id="PS51201">
    <property type="entry name" value="RCK_N"/>
    <property type="match status" value="1"/>
</dbReference>
<feature type="transmembrane region" description="Helical" evidence="10">
    <location>
        <begin position="197"/>
        <end position="219"/>
    </location>
</feature>
<evidence type="ECO:0000256" key="9">
    <source>
        <dbReference type="ARBA" id="ARBA00023136"/>
    </source>
</evidence>
<protein>
    <submittedName>
        <fullName evidence="12">Cation:proton antiporter</fullName>
    </submittedName>
</protein>
<keyword evidence="8" id="KW-0406">Ion transport</keyword>
<evidence type="ECO:0000256" key="6">
    <source>
        <dbReference type="ARBA" id="ARBA00022958"/>
    </source>
</evidence>
<evidence type="ECO:0000256" key="8">
    <source>
        <dbReference type="ARBA" id="ARBA00023065"/>
    </source>
</evidence>
<dbReference type="InterPro" id="IPR003148">
    <property type="entry name" value="RCK_N"/>
</dbReference>
<keyword evidence="7 10" id="KW-1133">Transmembrane helix</keyword>
<feature type="transmembrane region" description="Helical" evidence="10">
    <location>
        <begin position="37"/>
        <end position="58"/>
    </location>
</feature>
<dbReference type="PANTHER" id="PTHR46157:SF4">
    <property type="entry name" value="K(+) EFFLUX ANTIPORTER 3, CHLOROPLASTIC"/>
    <property type="match status" value="1"/>
</dbReference>
<evidence type="ECO:0000256" key="4">
    <source>
        <dbReference type="ARBA" id="ARBA00022538"/>
    </source>
</evidence>
<feature type="transmembrane region" description="Helical" evidence="10">
    <location>
        <begin position="240"/>
        <end position="267"/>
    </location>
</feature>
<dbReference type="Pfam" id="PF02254">
    <property type="entry name" value="TrkA_N"/>
    <property type="match status" value="1"/>
</dbReference>
<evidence type="ECO:0000256" key="10">
    <source>
        <dbReference type="SAM" id="Phobius"/>
    </source>
</evidence>
<keyword evidence="13" id="KW-1185">Reference proteome</keyword>
<dbReference type="SUPFAM" id="SSF51735">
    <property type="entry name" value="NAD(P)-binding Rossmann-fold domains"/>
    <property type="match status" value="1"/>
</dbReference>
<dbReference type="Proteomes" id="UP001596492">
    <property type="component" value="Unassembled WGS sequence"/>
</dbReference>
<feature type="transmembrane region" description="Helical" evidence="10">
    <location>
        <begin position="130"/>
        <end position="151"/>
    </location>
</feature>
<sequence>MDHAGQDILIKDVIVFLFAAGLVVPTLRYFRVPAVLGFILAGIALGPMGLGAFTHHWPLLEYVTMSESKAAAPFAELGVLFLLFLIGLELSFEKLWAMRRLVFGSGTIQSAMSALIIAIAAYLLGLSAPAATLIGLALALSSTAIVMQILIGEHRAASPAGRTGFSVLLFQDILVAPILILAGFLSHTTAPSLSGAIFQAAFNGLSAIIVILFIGHFLLRPLFRLAANTGGRDFLIATTLLTVVGAAVLTASAGLSLALGALLAGLMLGETEFKHQTEVDLEPFKSLLLGLFFMTIGMGLDLHAIWDQFPVILLGLVGLLSIKLIIAIIACRIFTGKLSTALEAAFLLAPAGEFAFVVLAAGTAGSVISQNDATIVTAIASISMMIIPAFSTLGQLFAKRFDKQTPEDAEPLSDYSTLEGHVIIVGLGRVGQTVGHILKSEKTEFVALENRPQRVNILRREGWPVYLGDASRKEILEKAGVMGAAMTVLTLDDAGSIESMVRAARQLRTDMPIIVRAKDAIHARQLYNAGANFVVPEAIEAGLQLASRTLREFGYDGETCRDLIAHERDREYKLATQETKK</sequence>
<keyword evidence="2" id="KW-0813">Transport</keyword>
<dbReference type="Pfam" id="PF00999">
    <property type="entry name" value="Na_H_Exchanger"/>
    <property type="match status" value="1"/>
</dbReference>
<reference evidence="13" key="1">
    <citation type="journal article" date="2019" name="Int. J. Syst. Evol. Microbiol.">
        <title>The Global Catalogue of Microorganisms (GCM) 10K type strain sequencing project: providing services to taxonomists for standard genome sequencing and annotation.</title>
        <authorList>
            <consortium name="The Broad Institute Genomics Platform"/>
            <consortium name="The Broad Institute Genome Sequencing Center for Infectious Disease"/>
            <person name="Wu L."/>
            <person name="Ma J."/>
        </authorList>
    </citation>
    <scope>NUCLEOTIDE SEQUENCE [LARGE SCALE GENOMIC DNA]</scope>
    <source>
        <strain evidence="13">CCUG 51308</strain>
    </source>
</reference>
<feature type="transmembrane region" description="Helical" evidence="10">
    <location>
        <begin position="375"/>
        <end position="398"/>
    </location>
</feature>
<comment type="subcellular location">
    <subcellularLocation>
        <location evidence="1">Membrane</location>
        <topology evidence="1">Multi-pass membrane protein</topology>
    </subcellularLocation>
</comment>
<dbReference type="PANTHER" id="PTHR46157">
    <property type="entry name" value="K(+) EFFLUX ANTIPORTER 3, CHLOROPLASTIC"/>
    <property type="match status" value="1"/>
</dbReference>
<dbReference type="InterPro" id="IPR036291">
    <property type="entry name" value="NAD(P)-bd_dom_sf"/>
</dbReference>
<name>A0ABW2ILR7_9PROT</name>
<feature type="transmembrane region" description="Helical" evidence="10">
    <location>
        <begin position="287"/>
        <end position="306"/>
    </location>
</feature>
<accession>A0ABW2ILR7</accession>
<keyword evidence="9 10" id="KW-0472">Membrane</keyword>